<evidence type="ECO:0000256" key="1">
    <source>
        <dbReference type="SAM" id="MobiDB-lite"/>
    </source>
</evidence>
<dbReference type="GO" id="GO:0034044">
    <property type="term" value="C:exomer complex"/>
    <property type="evidence" value="ECO:0007669"/>
    <property type="project" value="TreeGrafter"/>
</dbReference>
<dbReference type="InterPro" id="IPR003961">
    <property type="entry name" value="FN3_dom"/>
</dbReference>
<keyword evidence="5" id="KW-1185">Reference proteome</keyword>
<feature type="compositionally biased region" description="Low complexity" evidence="1">
    <location>
        <begin position="315"/>
        <end position="325"/>
    </location>
</feature>
<feature type="domain" description="BRCT" evidence="2">
    <location>
        <begin position="159"/>
        <end position="254"/>
    </location>
</feature>
<dbReference type="InterPro" id="IPR013783">
    <property type="entry name" value="Ig-like_fold"/>
</dbReference>
<dbReference type="Pfam" id="PF16893">
    <property type="entry name" value="fn3_2"/>
    <property type="match status" value="1"/>
</dbReference>
<feature type="compositionally biased region" description="Low complexity" evidence="1">
    <location>
        <begin position="282"/>
        <end position="307"/>
    </location>
</feature>
<feature type="domain" description="Fibronectin type-III" evidence="3">
    <location>
        <begin position="71"/>
        <end position="165"/>
    </location>
</feature>
<comment type="caution">
    <text evidence="4">The sequence shown here is derived from an EMBL/GenBank/DDBJ whole genome shotgun (WGS) entry which is preliminary data.</text>
</comment>
<dbReference type="Gene3D" id="2.60.40.10">
    <property type="entry name" value="Immunoglobulins"/>
    <property type="match status" value="1"/>
</dbReference>
<evidence type="ECO:0000313" key="4">
    <source>
        <dbReference type="EMBL" id="KAK0447677.1"/>
    </source>
</evidence>
<dbReference type="InterPro" id="IPR036116">
    <property type="entry name" value="FN3_sf"/>
</dbReference>
<dbReference type="GO" id="GO:0000747">
    <property type="term" value="P:conjugation with cellular fusion"/>
    <property type="evidence" value="ECO:0007669"/>
    <property type="project" value="TreeGrafter"/>
</dbReference>
<dbReference type="GO" id="GO:0005802">
    <property type="term" value="C:trans-Golgi network"/>
    <property type="evidence" value="ECO:0007669"/>
    <property type="project" value="TreeGrafter"/>
</dbReference>
<evidence type="ECO:0008006" key="6">
    <source>
        <dbReference type="Google" id="ProtNLM"/>
    </source>
</evidence>
<dbReference type="SUPFAM" id="SSF52113">
    <property type="entry name" value="BRCT domain"/>
    <property type="match status" value="1"/>
</dbReference>
<dbReference type="PROSITE" id="PS50853">
    <property type="entry name" value="FN3"/>
    <property type="match status" value="1"/>
</dbReference>
<dbReference type="PANTHER" id="PTHR47351">
    <property type="entry name" value="CHITIN BIOSYNTHESIS PROTEIN CHS5"/>
    <property type="match status" value="1"/>
</dbReference>
<dbReference type="SUPFAM" id="SSF49265">
    <property type="entry name" value="Fibronectin type III"/>
    <property type="match status" value="1"/>
</dbReference>
<dbReference type="Gene3D" id="3.40.50.10190">
    <property type="entry name" value="BRCT domain"/>
    <property type="match status" value="1"/>
</dbReference>
<dbReference type="InterPro" id="IPR036420">
    <property type="entry name" value="BRCT_dom_sf"/>
</dbReference>
<gene>
    <name evidence="4" type="ORF">EV421DRAFT_1787514</name>
</gene>
<proteinExistence type="predicted"/>
<evidence type="ECO:0000313" key="5">
    <source>
        <dbReference type="Proteomes" id="UP001175226"/>
    </source>
</evidence>
<evidence type="ECO:0000259" key="2">
    <source>
        <dbReference type="PROSITE" id="PS50172"/>
    </source>
</evidence>
<dbReference type="CDD" id="cd00063">
    <property type="entry name" value="FN3"/>
    <property type="match status" value="1"/>
</dbReference>
<dbReference type="GO" id="GO:0006893">
    <property type="term" value="P:Golgi to plasma membrane transport"/>
    <property type="evidence" value="ECO:0007669"/>
    <property type="project" value="TreeGrafter"/>
</dbReference>
<dbReference type="Proteomes" id="UP001175226">
    <property type="component" value="Unassembled WGS sequence"/>
</dbReference>
<reference evidence="4" key="1">
    <citation type="submission" date="2023-06" db="EMBL/GenBank/DDBJ databases">
        <authorList>
            <consortium name="Lawrence Berkeley National Laboratory"/>
            <person name="Ahrendt S."/>
            <person name="Sahu N."/>
            <person name="Indic B."/>
            <person name="Wong-Bajracharya J."/>
            <person name="Merenyi Z."/>
            <person name="Ke H.-M."/>
            <person name="Monk M."/>
            <person name="Kocsube S."/>
            <person name="Drula E."/>
            <person name="Lipzen A."/>
            <person name="Balint B."/>
            <person name="Henrissat B."/>
            <person name="Andreopoulos B."/>
            <person name="Martin F.M."/>
            <person name="Harder C.B."/>
            <person name="Rigling D."/>
            <person name="Ford K.L."/>
            <person name="Foster G.D."/>
            <person name="Pangilinan J."/>
            <person name="Papanicolaou A."/>
            <person name="Barry K."/>
            <person name="LaButti K."/>
            <person name="Viragh M."/>
            <person name="Koriabine M."/>
            <person name="Yan M."/>
            <person name="Riley R."/>
            <person name="Champramary S."/>
            <person name="Plett K.L."/>
            <person name="Tsai I.J."/>
            <person name="Slot J."/>
            <person name="Sipos G."/>
            <person name="Plett J."/>
            <person name="Nagy L.G."/>
            <person name="Grigoriev I.V."/>
        </authorList>
    </citation>
    <scope>NUCLEOTIDE SEQUENCE</scope>
    <source>
        <strain evidence="4">FPL87.14</strain>
    </source>
</reference>
<dbReference type="PROSITE" id="PS50172">
    <property type="entry name" value="BRCT"/>
    <property type="match status" value="1"/>
</dbReference>
<dbReference type="AlphaFoldDB" id="A0AA39MV19"/>
<sequence length="421" mass="45960">MEKVPESFTFTILLGERAHLIEFPSVLLPPGATTGSIVSIAVHQNHAEEKRREEDFWSLQEDILKEFGVVKPSNPDLQLRHVTQTSVTLEWPSIQLSTAKLRSLDIYRNGERLASIPSPLTNTSTKLSGLQTDEEYTFQLILRTTAGTFPSNIIRVRTHTMTNTSGISVCFGNVQDSVLLENTKMALREMKAKWSDKIQIDTTHFICTTPAVTTNGAQATGNSAGAPVFPVLYPDWVIACYTEKRMVPIGAFDLKADRSPVNRSQPSPDTAHRNAVNRASMPVVPRVSSTSPPSTHSPFVNQPAFEPTPEETAEEAPAQALPPTTDVSTRRKSRSGTMNREFKFPSPVSSPTAPERASGPAGNSPPPILRGELGRQEEKSGVMTPSSIEVPPPPPVEKERSTTSVDETEDDVGPTVEVDLS</sequence>
<feature type="region of interest" description="Disordered" evidence="1">
    <location>
        <begin position="257"/>
        <end position="421"/>
    </location>
</feature>
<accession>A0AA39MV19</accession>
<protein>
    <recommendedName>
        <fullName evidence="6">Fibronectin type-III domain-containing protein</fullName>
    </recommendedName>
</protein>
<dbReference type="GO" id="GO:0046983">
    <property type="term" value="F:protein dimerization activity"/>
    <property type="evidence" value="ECO:0007669"/>
    <property type="project" value="InterPro"/>
</dbReference>
<dbReference type="InterPro" id="IPR031673">
    <property type="entry name" value="Chs5_N"/>
</dbReference>
<dbReference type="InterPro" id="IPR001357">
    <property type="entry name" value="BRCT_dom"/>
</dbReference>
<organism evidence="4 5">
    <name type="scientific">Armillaria borealis</name>
    <dbReference type="NCBI Taxonomy" id="47425"/>
    <lineage>
        <taxon>Eukaryota</taxon>
        <taxon>Fungi</taxon>
        <taxon>Dikarya</taxon>
        <taxon>Basidiomycota</taxon>
        <taxon>Agaricomycotina</taxon>
        <taxon>Agaricomycetes</taxon>
        <taxon>Agaricomycetidae</taxon>
        <taxon>Agaricales</taxon>
        <taxon>Marasmiineae</taxon>
        <taxon>Physalacriaceae</taxon>
        <taxon>Armillaria</taxon>
    </lineage>
</organism>
<name>A0AA39MV19_9AGAR</name>
<dbReference type="Pfam" id="PF16892">
    <property type="entry name" value="CHS5_N"/>
    <property type="match status" value="1"/>
</dbReference>
<dbReference type="InterPro" id="IPR031669">
    <property type="entry name" value="Fn3_2"/>
</dbReference>
<dbReference type="InterPro" id="IPR052827">
    <property type="entry name" value="CHS_Export/Cell_Fusion_Reg"/>
</dbReference>
<dbReference type="EMBL" id="JAUEPT010000011">
    <property type="protein sequence ID" value="KAK0447677.1"/>
    <property type="molecule type" value="Genomic_DNA"/>
</dbReference>
<evidence type="ECO:0000259" key="3">
    <source>
        <dbReference type="PROSITE" id="PS50853"/>
    </source>
</evidence>
<dbReference type="PANTHER" id="PTHR47351:SF1">
    <property type="entry name" value="CHITIN BIOSYNTHESIS PROTEIN CHS5"/>
    <property type="match status" value="1"/>
</dbReference>
<dbReference type="Gene3D" id="6.20.120.50">
    <property type="match status" value="1"/>
</dbReference>